<dbReference type="AlphaFoldDB" id="A0AAJ0CF88"/>
<evidence type="ECO:0000313" key="4">
    <source>
        <dbReference type="Proteomes" id="UP001251528"/>
    </source>
</evidence>
<feature type="compositionally biased region" description="Polar residues" evidence="1">
    <location>
        <begin position="134"/>
        <end position="145"/>
    </location>
</feature>
<evidence type="ECO:0000256" key="1">
    <source>
        <dbReference type="SAM" id="MobiDB-lite"/>
    </source>
</evidence>
<keyword evidence="2" id="KW-0732">Signal</keyword>
<feature type="region of interest" description="Disordered" evidence="1">
    <location>
        <begin position="55"/>
        <end position="145"/>
    </location>
</feature>
<dbReference type="Proteomes" id="UP001251528">
    <property type="component" value="Unassembled WGS sequence"/>
</dbReference>
<keyword evidence="4" id="KW-1185">Reference proteome</keyword>
<organism evidence="3 4">
    <name type="scientific">Conoideocrella luteorostrata</name>
    <dbReference type="NCBI Taxonomy" id="1105319"/>
    <lineage>
        <taxon>Eukaryota</taxon>
        <taxon>Fungi</taxon>
        <taxon>Dikarya</taxon>
        <taxon>Ascomycota</taxon>
        <taxon>Pezizomycotina</taxon>
        <taxon>Sordariomycetes</taxon>
        <taxon>Hypocreomycetidae</taxon>
        <taxon>Hypocreales</taxon>
        <taxon>Clavicipitaceae</taxon>
        <taxon>Conoideocrella</taxon>
    </lineage>
</organism>
<evidence type="ECO:0000313" key="3">
    <source>
        <dbReference type="EMBL" id="KAK2590539.1"/>
    </source>
</evidence>
<sequence>MKSVSVLLFTAGLVSAVAVPVQLAEREALQALPNVDLPTFEDDLEKRALEYINLGAREEAAPAPAEGKPAEGQPAEGKPAEGQPAEGQPAEGKPAEGKPAEGKPAEGQPAEGQPPAPTQSQGGREGGKPAESSAAPSPTQKPNKD</sequence>
<reference evidence="3" key="1">
    <citation type="submission" date="2023-06" db="EMBL/GenBank/DDBJ databases">
        <title>Conoideocrella luteorostrata (Hypocreales: Clavicipitaceae), a potential biocontrol fungus for elongate hemlock scale in United States Christmas tree production areas.</title>
        <authorList>
            <person name="Barrett H."/>
            <person name="Lovett B."/>
            <person name="Macias A.M."/>
            <person name="Stajich J.E."/>
            <person name="Kasson M.T."/>
        </authorList>
    </citation>
    <scope>NUCLEOTIDE SEQUENCE</scope>
    <source>
        <strain evidence="3">ARSEF 14590</strain>
    </source>
</reference>
<feature type="compositionally biased region" description="Basic and acidic residues" evidence="1">
    <location>
        <begin position="93"/>
        <end position="104"/>
    </location>
</feature>
<dbReference type="EMBL" id="JASWJB010000425">
    <property type="protein sequence ID" value="KAK2590539.1"/>
    <property type="molecule type" value="Genomic_DNA"/>
</dbReference>
<comment type="caution">
    <text evidence="3">The sequence shown here is derived from an EMBL/GenBank/DDBJ whole genome shotgun (WGS) entry which is preliminary data.</text>
</comment>
<feature type="chain" id="PRO_5042505239" evidence="2">
    <location>
        <begin position="17"/>
        <end position="145"/>
    </location>
</feature>
<name>A0AAJ0CF88_9HYPO</name>
<proteinExistence type="predicted"/>
<feature type="compositionally biased region" description="Low complexity" evidence="1">
    <location>
        <begin position="61"/>
        <end position="77"/>
    </location>
</feature>
<feature type="non-terminal residue" evidence="3">
    <location>
        <position position="145"/>
    </location>
</feature>
<protein>
    <submittedName>
        <fullName evidence="3">Uncharacterized protein</fullName>
    </submittedName>
</protein>
<gene>
    <name evidence="3" type="ORF">QQS21_011772</name>
</gene>
<evidence type="ECO:0000256" key="2">
    <source>
        <dbReference type="SAM" id="SignalP"/>
    </source>
</evidence>
<accession>A0AAJ0CF88</accession>
<feature type="signal peptide" evidence="2">
    <location>
        <begin position="1"/>
        <end position="16"/>
    </location>
</feature>